<reference evidence="4" key="2">
    <citation type="submission" date="2011-02" db="EMBL/GenBank/DDBJ databases">
        <authorList>
            <person name="MacLean D."/>
        </authorList>
    </citation>
    <scope>NUCLEOTIDE SEQUENCE</scope>
</reference>
<protein>
    <submittedName>
        <fullName evidence="4">AlNc14C1057G12745 protein</fullName>
    </submittedName>
</protein>
<organism evidence="4">
    <name type="scientific">Albugo laibachii Nc14</name>
    <dbReference type="NCBI Taxonomy" id="890382"/>
    <lineage>
        <taxon>Eukaryota</taxon>
        <taxon>Sar</taxon>
        <taxon>Stramenopiles</taxon>
        <taxon>Oomycota</taxon>
        <taxon>Peronosporomycetes</taxon>
        <taxon>Albuginales</taxon>
        <taxon>Albuginaceae</taxon>
        <taxon>Albugo</taxon>
    </lineage>
</organism>
<dbReference type="Pfam" id="PF13359">
    <property type="entry name" value="DDE_Tnp_4"/>
    <property type="match status" value="1"/>
</dbReference>
<evidence type="ECO:0000256" key="1">
    <source>
        <dbReference type="ARBA" id="ARBA00001968"/>
    </source>
</evidence>
<name>F0X2G8_9STRA</name>
<comment type="cofactor">
    <cofactor evidence="1">
        <name>a divalent metal cation</name>
        <dbReference type="ChEBI" id="CHEBI:60240"/>
    </cofactor>
</comment>
<gene>
    <name evidence="4" type="primary">AlNc14C1057G12745</name>
    <name evidence="4" type="ORF">ALNC14_142090</name>
</gene>
<proteinExistence type="predicted"/>
<feature type="domain" description="DDE Tnp4" evidence="3">
    <location>
        <begin position="178"/>
        <end position="310"/>
    </location>
</feature>
<dbReference type="GO" id="GO:0046872">
    <property type="term" value="F:metal ion binding"/>
    <property type="evidence" value="ECO:0007669"/>
    <property type="project" value="UniProtKB-KW"/>
</dbReference>
<evidence type="ECO:0000259" key="3">
    <source>
        <dbReference type="Pfam" id="PF13359"/>
    </source>
</evidence>
<evidence type="ECO:0000313" key="4">
    <source>
        <dbReference type="EMBL" id="CCA28065.1"/>
    </source>
</evidence>
<sequence length="312" mass="35905">MARRYAPAIDHDQILKAFQMLDQRTADRQEELRQFSAKAAVDEDDDSTPSPIYDRFFNHGGAEAVRTMTNFSPREFNTILSTMAEHITKHWNVGRGKRSRFTAKDVFFMMLLVLKNGGMWDMARRVINVPILTFIQTTTKFLRVATPKLYDEQVAARAHETTCIFWLRLGNHPVGNSGEKDPFYSGKRHLRGLKVEVSVFPCGFAINCTDSAKGSVEDIQVFRRNIAFHQNMRVKTEYDLAIEDRGPIKAQFSHEWMLLVDKGYQGLAHQLRAVHQTKAPQGRRLSVDEGRENERISSDRVVVYYYIGRLCK</sequence>
<reference evidence="4" key="1">
    <citation type="journal article" date="2011" name="PLoS Biol.">
        <title>Gene gain and loss during evolution of obligate parasitism in the white rust pathogen of Arabidopsis thaliana.</title>
        <authorList>
            <person name="Kemen E."/>
            <person name="Gardiner A."/>
            <person name="Schultz-Larsen T."/>
            <person name="Kemen A.C."/>
            <person name="Balmuth A.L."/>
            <person name="Robert-Seilaniantz A."/>
            <person name="Bailey K."/>
            <person name="Holub E."/>
            <person name="Studholme D.J."/>
            <person name="Maclean D."/>
            <person name="Jones J.D."/>
        </authorList>
    </citation>
    <scope>NUCLEOTIDE SEQUENCE</scope>
</reference>
<accession>F0X2G8</accession>
<dbReference type="AlphaFoldDB" id="F0X2G8"/>
<dbReference type="EMBL" id="FR824855">
    <property type="protein sequence ID" value="CCA28065.1"/>
    <property type="molecule type" value="Genomic_DNA"/>
</dbReference>
<keyword evidence="2" id="KW-0479">Metal-binding</keyword>
<evidence type="ECO:0000256" key="2">
    <source>
        <dbReference type="ARBA" id="ARBA00022723"/>
    </source>
</evidence>
<dbReference type="InterPro" id="IPR027806">
    <property type="entry name" value="HARBI1_dom"/>
</dbReference>
<dbReference type="HOGENOM" id="CLU_078947_1_0_1"/>